<comment type="subcellular location">
    <subcellularLocation>
        <location evidence="1">Membrane</location>
        <topology evidence="1">Multi-pass membrane protein</topology>
    </subcellularLocation>
</comment>
<keyword evidence="4 5" id="KW-0472">Membrane</keyword>
<dbReference type="PANTHER" id="PTHR36460">
    <property type="entry name" value="UPF0132 DOMAIN PROTEIN (AFU_ORTHOLOGUE AFUA_3G10255)"/>
    <property type="match status" value="1"/>
</dbReference>
<dbReference type="Proteomes" id="UP000245383">
    <property type="component" value="Unassembled WGS sequence"/>
</dbReference>
<organism evidence="6 7">
    <name type="scientific">Smittium simulii</name>
    <dbReference type="NCBI Taxonomy" id="133385"/>
    <lineage>
        <taxon>Eukaryota</taxon>
        <taxon>Fungi</taxon>
        <taxon>Fungi incertae sedis</taxon>
        <taxon>Zoopagomycota</taxon>
        <taxon>Kickxellomycotina</taxon>
        <taxon>Harpellomycetes</taxon>
        <taxon>Harpellales</taxon>
        <taxon>Legeriomycetaceae</taxon>
        <taxon>Smittium</taxon>
    </lineage>
</organism>
<dbReference type="GO" id="GO:0016020">
    <property type="term" value="C:membrane"/>
    <property type="evidence" value="ECO:0007669"/>
    <property type="project" value="UniProtKB-SubCell"/>
</dbReference>
<feature type="transmembrane region" description="Helical" evidence="5">
    <location>
        <begin position="94"/>
        <end position="112"/>
    </location>
</feature>
<evidence type="ECO:0000256" key="3">
    <source>
        <dbReference type="ARBA" id="ARBA00022989"/>
    </source>
</evidence>
<dbReference type="PANTHER" id="PTHR36460:SF1">
    <property type="entry name" value="UPF0132 DOMAIN PROTEIN (AFU_ORTHOLOGUE AFUA_3G10255)"/>
    <property type="match status" value="1"/>
</dbReference>
<evidence type="ECO:0000313" key="7">
    <source>
        <dbReference type="Proteomes" id="UP000245383"/>
    </source>
</evidence>
<sequence length="141" mass="15832">MSAQQNYAPISDGNIGIGLNEEPQETTSATCMNLPERVLAPFSYLLGFVSGVLVLVFERNSEYVRFHAWQSCILNLFTAFVYFITIFIPFSGALLAWILLIVNIYAIFRATFDASTQYLWKIPMIGALAEKQVYGTNSLPF</sequence>
<proteinExistence type="predicted"/>
<keyword evidence="7" id="KW-1185">Reference proteome</keyword>
<evidence type="ECO:0000313" key="6">
    <source>
        <dbReference type="EMBL" id="PVU87920.1"/>
    </source>
</evidence>
<keyword evidence="2 5" id="KW-0812">Transmembrane</keyword>
<evidence type="ECO:0000256" key="1">
    <source>
        <dbReference type="ARBA" id="ARBA00004141"/>
    </source>
</evidence>
<dbReference type="OrthoDB" id="5546837at2759"/>
<dbReference type="EMBL" id="MBFR01000432">
    <property type="protein sequence ID" value="PVU87920.1"/>
    <property type="molecule type" value="Genomic_DNA"/>
</dbReference>
<dbReference type="AlphaFoldDB" id="A0A2T9Y6F3"/>
<evidence type="ECO:0008006" key="8">
    <source>
        <dbReference type="Google" id="ProtNLM"/>
    </source>
</evidence>
<evidence type="ECO:0000256" key="5">
    <source>
        <dbReference type="SAM" id="Phobius"/>
    </source>
</evidence>
<keyword evidence="3 5" id="KW-1133">Transmembrane helix</keyword>
<protein>
    <recommendedName>
        <fullName evidence="8">DUF4870 domain-containing protein</fullName>
    </recommendedName>
</protein>
<dbReference type="InterPro" id="IPR019109">
    <property type="entry name" value="MamF_MmsF"/>
</dbReference>
<evidence type="ECO:0000256" key="4">
    <source>
        <dbReference type="ARBA" id="ARBA00023136"/>
    </source>
</evidence>
<reference evidence="6 7" key="1">
    <citation type="journal article" date="2018" name="MBio">
        <title>Comparative Genomics Reveals the Core Gene Toolbox for the Fungus-Insect Symbiosis.</title>
        <authorList>
            <person name="Wang Y."/>
            <person name="Stata M."/>
            <person name="Wang W."/>
            <person name="Stajich J.E."/>
            <person name="White M.M."/>
            <person name="Moncalvo J.M."/>
        </authorList>
    </citation>
    <scope>NUCLEOTIDE SEQUENCE [LARGE SCALE GENOMIC DNA]</scope>
    <source>
        <strain evidence="6 7">SWE-8-4</strain>
    </source>
</reference>
<feature type="transmembrane region" description="Helical" evidence="5">
    <location>
        <begin position="69"/>
        <end position="88"/>
    </location>
</feature>
<evidence type="ECO:0000256" key="2">
    <source>
        <dbReference type="ARBA" id="ARBA00022692"/>
    </source>
</evidence>
<gene>
    <name evidence="6" type="ORF">BB561_006130</name>
</gene>
<dbReference type="Pfam" id="PF09685">
    <property type="entry name" value="MamF_MmsF"/>
    <property type="match status" value="1"/>
</dbReference>
<accession>A0A2T9Y6F3</accession>
<name>A0A2T9Y6F3_9FUNG</name>
<feature type="transmembrane region" description="Helical" evidence="5">
    <location>
        <begin position="38"/>
        <end position="57"/>
    </location>
</feature>
<comment type="caution">
    <text evidence="6">The sequence shown here is derived from an EMBL/GenBank/DDBJ whole genome shotgun (WGS) entry which is preliminary data.</text>
</comment>